<evidence type="ECO:0000256" key="1">
    <source>
        <dbReference type="ARBA" id="ARBA00004123"/>
    </source>
</evidence>
<proteinExistence type="inferred from homology"/>
<evidence type="ECO:0000256" key="11">
    <source>
        <dbReference type="SAM" id="MobiDB-lite"/>
    </source>
</evidence>
<keyword evidence="8 10" id="KW-0539">Nucleus</keyword>
<protein>
    <recommendedName>
        <fullName evidence="3 10">Mediator of RNA polymerase II transcription subunit 13</fullName>
    </recommendedName>
    <alternativeName>
        <fullName evidence="9 10">Mediator complex subunit 13</fullName>
    </alternativeName>
</protein>
<feature type="region of interest" description="Disordered" evidence="11">
    <location>
        <begin position="186"/>
        <end position="224"/>
    </location>
</feature>
<evidence type="ECO:0000256" key="9">
    <source>
        <dbReference type="ARBA" id="ARBA00032008"/>
    </source>
</evidence>
<dbReference type="PANTHER" id="PTHR48249">
    <property type="entry name" value="MEDIATOR OF RNA POLYMERASE II TRANSCRIPTION SUBUNIT 13"/>
    <property type="match status" value="1"/>
</dbReference>
<organism evidence="13">
    <name type="scientific">Phaffia rhodozyma</name>
    <name type="common">Yeast</name>
    <name type="synonym">Xanthophyllomyces dendrorhous</name>
    <dbReference type="NCBI Taxonomy" id="264483"/>
    <lineage>
        <taxon>Eukaryota</taxon>
        <taxon>Fungi</taxon>
        <taxon>Dikarya</taxon>
        <taxon>Basidiomycota</taxon>
        <taxon>Agaricomycotina</taxon>
        <taxon>Tremellomycetes</taxon>
        <taxon>Cystofilobasidiales</taxon>
        <taxon>Mrakiaceae</taxon>
        <taxon>Phaffia</taxon>
    </lineage>
</organism>
<dbReference type="PANTHER" id="PTHR48249:SF3">
    <property type="entry name" value="MEDIATOR OF RNA POLYMERASE II TRANSCRIPTION SUBUNIT 13"/>
    <property type="match status" value="1"/>
</dbReference>
<evidence type="ECO:0000256" key="8">
    <source>
        <dbReference type="ARBA" id="ARBA00023242"/>
    </source>
</evidence>
<feature type="compositionally biased region" description="Basic and acidic residues" evidence="11">
    <location>
        <begin position="1022"/>
        <end position="1037"/>
    </location>
</feature>
<accession>A0A0F7SLG6</accession>
<comment type="function">
    <text evidence="10">Component of the SRB8-11 complex. The SRB8-11 complex is a regulatory module of the Mediator complex which is itself involved in regulation of basal and activated RNA polymerase II-dependent transcription. The SRB8-11 complex may be involved in the transcriptional repression of a subset of genes regulated by Mediator. It may inhibit the association of the Mediator complex with RNA polymerase II to form the holoenzyme complex.</text>
</comment>
<dbReference type="InterPro" id="IPR051139">
    <property type="entry name" value="Mediator_complx_sub13"/>
</dbReference>
<feature type="compositionally biased region" description="Polar residues" evidence="11">
    <location>
        <begin position="61"/>
        <end position="76"/>
    </location>
</feature>
<feature type="compositionally biased region" description="Basic and acidic residues" evidence="11">
    <location>
        <begin position="651"/>
        <end position="673"/>
    </location>
</feature>
<evidence type="ECO:0000256" key="6">
    <source>
        <dbReference type="ARBA" id="ARBA00023159"/>
    </source>
</evidence>
<evidence type="ECO:0000256" key="10">
    <source>
        <dbReference type="RuleBase" id="RU364134"/>
    </source>
</evidence>
<keyword evidence="6 10" id="KW-0010">Activator</keyword>
<feature type="compositionally biased region" description="Low complexity" evidence="11">
    <location>
        <begin position="605"/>
        <end position="614"/>
    </location>
</feature>
<feature type="compositionally biased region" description="Basic and acidic residues" evidence="11">
    <location>
        <begin position="1139"/>
        <end position="1149"/>
    </location>
</feature>
<name>A0A0F7SLG6_PHARH</name>
<feature type="region of interest" description="Disordered" evidence="11">
    <location>
        <begin position="1139"/>
        <end position="1177"/>
    </location>
</feature>
<feature type="region of interest" description="Disordered" evidence="11">
    <location>
        <begin position="1"/>
        <end position="88"/>
    </location>
</feature>
<evidence type="ECO:0000256" key="4">
    <source>
        <dbReference type="ARBA" id="ARBA00022491"/>
    </source>
</evidence>
<sequence>MYPFGRPAHQPPGNLPNKPSQLYHQASYKNSPPPPPPPPSGLSPLPAPLLPASLPAGPSSQTIPTTNNITGTSSSKGPAGPTKRRPFVLTPDTSIEFNTFALPPHAEIFWRVFRPIGSSSSTTLPAITSQTASFSESSSLAALEAARKWTTARYATPMPTPTNSDTPTGGLNVLTNSLLGHLLSSLPVSRKPTPHGTSSTSNQTMHVQEDSPQSSEGGRTGQHHESNVDAEFWLFAIDAEKDINMESSGLAALLKEITFEGLEEHAFGSFRPSKLYPSGTSAPTSSDVPSTTGALDCLMPNSEFQRAYSVFLLAARERIVEELISPSSELIKSQGVRVVRCARGVVLLPWDRQEHIRHGWKRGNDWGSGWGVRPGERRPWNVGSTIYITFSLHLLPAPQNLVLFVPHPTRIPFVPFNPPLVDPTPAASPVPVRLLPTGTLAYFLRPSNQMDTDRSKQAERAFWETLHSPSVESTPRTTETGWAVCWVPIGKSAEDNTGDGVVCCWPVELILSSASSNVLPTSKSMNPLSARKVSSFTDHSIGSGPGSRSISSRQDLIAHSSPSFGSSSATALPTSNLASIWKTLTSASSRHHASLFPASPPSSPAPSGANPTGSVVAAEGLDDQSRVVDPQDVYFEIASSGVRYLDSLVRERERERERQDEEKENEKRRKDATHPGSVTAGIEYFGLEPEGDDPGSDDLWGSDSGGDVGQAVDIVGKTVSTPSLHLPTMASSSSAALHQAIQRNVVTSTVLPPLSSRKSAEQVGSSGQSTGFTPLSVQEQQIAAADLGHLMDWSWEDPTATTSTSTNANAAVGVVPSDTLGSANTPTIGLTPQSSSAFNLRLSSHRRQTEEPSWAPVDAVTEDDFDFFDAPGTGATPGASFLSNETPAELPLIGGLDRQQSLGLSPAGGLAETSFGLSPLPSHMIGLSGSGSGGAGNAGTVANGPFSPVLMDVDLMANGSPNNHHLIQGSLNQASPSGSSLYAVPSPGSSAWTHGLYQQAKTPKTPFSPFVEIEEDENEDNDVQKKADRVTEAGPVKQEEMEHPLGLIEHVCGAAPKIRNLGLIPTGFEPVPFGKGHTLADGKYELGKFAFPSPVSLVSSEGEGSAGAVFKEIAERRDTKKRRSSEVCFPRTKKSGSWKEHLTFDHPDKAPSNLSTHSSRRPRRTTEPRNPSSLPTPTLLADLRLHYNQIADPRVGVIRRLQLQSFSRRNRSTAPLQEEIETHLPNDFQQQLRLSTLNRRFERPTVEDESETDDEWDMEDLMGFKNWTFTSPSLRDDRDAIEDETDALQASIDFLPYLANGICPSSSAGFSFSLSTYNQSSLCGEKLPVHTLNDSSSAQTPIPQQPPPVVIAAAATTPAWAPTPTSPPFGSVAKETTDEDIEILGAWLAREAVENSLLFGELKLKLTSLTNTLTHSTFSWDAEPISSVLNVLRTKSSKALCTLQSLAELNVTPSAVSPPSLETLQSPKFTIGCQGNIIKTSPLALRFWPKLGLAPAGGHKDVVAFAIYESTGPGMNSKVSAWLAKVGAIYESMGLGKHSAGSAAGFQHGLVAVDNTHLLESIYPIMSELNAIPHVIFYLISPRHLSSTSFSLRDVHSQLSIALSTLQSPSSINRFLTHVIPTSLVLDEPNQAQDQLSLSAVCLSVYDRLQRNVDRLVPRQLFEVRNITKSFRFPAFYISKPRPPNVEFSLSWPSPSLNVSNKHMFLHLAYGFSPNRDWLVACAVDERGQAHELKIWKLGREPFSFDWAILMLWSFFIKFSEQADVAWRMVISKLGLMEPSEINAWDQHLSGQISSLAGLIRVYITCADPSSPPFLSSISSSNDHTSFEESLAHSLSRFDGSDSFVDTSNTTFGVYPSYRIPYTLSSSDNILSSNTTPFSTTTSATASSKLDVADFQESILPLSNFSIIRVSSLSSVNTLSSSSSSHTISNLTFHHLLTLASSSSSALPFSHLDHTSDFRRDLAENMHSLSVLARERWGEWNPPLGDHLPLHLLAVARMCAVVDLVRRGEYGL</sequence>
<comment type="subcellular location">
    <subcellularLocation>
        <location evidence="1 10">Nucleus</location>
    </subcellularLocation>
</comment>
<feature type="region of interest" description="Disordered" evidence="11">
    <location>
        <begin position="651"/>
        <end position="680"/>
    </location>
</feature>
<evidence type="ECO:0000313" key="13">
    <source>
        <dbReference type="EMBL" id="CDZ98548.1"/>
    </source>
</evidence>
<feature type="compositionally biased region" description="Polar residues" evidence="11">
    <location>
        <begin position="17"/>
        <end position="30"/>
    </location>
</feature>
<evidence type="ECO:0000256" key="3">
    <source>
        <dbReference type="ARBA" id="ARBA00019618"/>
    </source>
</evidence>
<comment type="subunit">
    <text evidence="10">Component of the SRB8-11 complex, which itself associates with the Mediator complex.</text>
</comment>
<dbReference type="EMBL" id="LN483345">
    <property type="protein sequence ID" value="CDZ98548.1"/>
    <property type="molecule type" value="Genomic_DNA"/>
</dbReference>
<evidence type="ECO:0000256" key="7">
    <source>
        <dbReference type="ARBA" id="ARBA00023163"/>
    </source>
</evidence>
<feature type="compositionally biased region" description="Pro residues" evidence="11">
    <location>
        <begin position="31"/>
        <end position="49"/>
    </location>
</feature>
<feature type="compositionally biased region" description="Polar residues" evidence="11">
    <location>
        <begin position="195"/>
        <end position="217"/>
    </location>
</feature>
<feature type="region of interest" description="Disordered" evidence="11">
    <location>
        <begin position="753"/>
        <end position="774"/>
    </location>
</feature>
<dbReference type="Pfam" id="PF06333">
    <property type="entry name" value="Med13_C"/>
    <property type="match status" value="1"/>
</dbReference>
<evidence type="ECO:0000256" key="2">
    <source>
        <dbReference type="ARBA" id="ARBA00009354"/>
    </source>
</evidence>
<keyword evidence="7 10" id="KW-0804">Transcription</keyword>
<dbReference type="GO" id="GO:0003713">
    <property type="term" value="F:transcription coactivator activity"/>
    <property type="evidence" value="ECO:0007669"/>
    <property type="project" value="TreeGrafter"/>
</dbReference>
<dbReference type="GO" id="GO:0016592">
    <property type="term" value="C:mediator complex"/>
    <property type="evidence" value="ECO:0007669"/>
    <property type="project" value="InterPro"/>
</dbReference>
<feature type="compositionally biased region" description="Polar residues" evidence="11">
    <location>
        <begin position="762"/>
        <end position="774"/>
    </location>
</feature>
<feature type="region of interest" description="Disordered" evidence="11">
    <location>
        <begin position="592"/>
        <end position="615"/>
    </location>
</feature>
<keyword evidence="4 10" id="KW-0678">Repressor</keyword>
<keyword evidence="5 10" id="KW-0805">Transcription regulation</keyword>
<dbReference type="GO" id="GO:0045944">
    <property type="term" value="P:positive regulation of transcription by RNA polymerase II"/>
    <property type="evidence" value="ECO:0007669"/>
    <property type="project" value="TreeGrafter"/>
</dbReference>
<evidence type="ECO:0000256" key="5">
    <source>
        <dbReference type="ARBA" id="ARBA00023015"/>
    </source>
</evidence>
<comment type="similarity">
    <text evidence="2 10">Belongs to the Mediator complex subunit 13 family.</text>
</comment>
<reference evidence="13" key="1">
    <citation type="submission" date="2014-08" db="EMBL/GenBank/DDBJ databases">
        <authorList>
            <person name="Sharma Rahul"/>
            <person name="Thines Marco"/>
        </authorList>
    </citation>
    <scope>NUCLEOTIDE SEQUENCE</scope>
</reference>
<feature type="compositionally biased region" description="Low complexity" evidence="11">
    <location>
        <begin position="50"/>
        <end position="60"/>
    </location>
</feature>
<feature type="domain" description="Mediator complex subunit Med13 C-terminal" evidence="12">
    <location>
        <begin position="1674"/>
        <end position="1995"/>
    </location>
</feature>
<feature type="region of interest" description="Disordered" evidence="11">
    <location>
        <begin position="1015"/>
        <end position="1037"/>
    </location>
</feature>
<dbReference type="InterPro" id="IPR009401">
    <property type="entry name" value="Med13_C"/>
</dbReference>
<evidence type="ECO:0000259" key="12">
    <source>
        <dbReference type="Pfam" id="PF06333"/>
    </source>
</evidence>